<evidence type="ECO:0008006" key="4">
    <source>
        <dbReference type="Google" id="ProtNLM"/>
    </source>
</evidence>
<feature type="chain" id="PRO_5021697253" description="TPM domain-containing protein" evidence="1">
    <location>
        <begin position="24"/>
        <end position="216"/>
    </location>
</feature>
<protein>
    <recommendedName>
        <fullName evidence="4">TPM domain-containing protein</fullName>
    </recommendedName>
</protein>
<sequence>MQKIWMLMLLTLVFLFTADRAHAAVGCDLNDPDKDVARLFPESTSYKTNYLSIDKAGGDALLKEIEQRLGDSFQGLYETADVPYTLYEIFKDKEKIGYIHGVNQKGKYGGLQVFLVLDMEGRIKAFYFQKLTSRAAKQLREPSFGKQFEGLSLIDFYPYDVKSGKSVPPGKVDQIKNPVPEAEEDFRASLRATKKNLILMDEFVYGNKHLQSFQEK</sequence>
<evidence type="ECO:0000256" key="1">
    <source>
        <dbReference type="SAM" id="SignalP"/>
    </source>
</evidence>
<organism evidence="2 3">
    <name type="scientific">Candidatus Electronema aureum</name>
    <dbReference type="NCBI Taxonomy" id="2005002"/>
    <lineage>
        <taxon>Bacteria</taxon>
        <taxon>Pseudomonadati</taxon>
        <taxon>Thermodesulfobacteriota</taxon>
        <taxon>Desulfobulbia</taxon>
        <taxon>Desulfobulbales</taxon>
        <taxon>Desulfobulbaceae</taxon>
        <taxon>Candidatus Electronema</taxon>
    </lineage>
</organism>
<evidence type="ECO:0000313" key="2">
    <source>
        <dbReference type="EMBL" id="TAA75100.1"/>
    </source>
</evidence>
<keyword evidence="3" id="KW-1185">Reference proteome</keyword>
<dbReference type="Proteomes" id="UP000316238">
    <property type="component" value="Unassembled WGS sequence"/>
</dbReference>
<proteinExistence type="predicted"/>
<dbReference type="EMBL" id="NQJD01000011">
    <property type="protein sequence ID" value="TAA75100.1"/>
    <property type="molecule type" value="Genomic_DNA"/>
</dbReference>
<reference evidence="2" key="1">
    <citation type="submission" date="2017-07" db="EMBL/GenBank/DDBJ databases">
        <title>The cable genome - Insights into the physiology and evolution of filamentous bacteria capable of sulfide oxidation via long distance electron transfer.</title>
        <authorList>
            <person name="Thorup C."/>
            <person name="Bjerg J.T."/>
            <person name="Schreiber L."/>
            <person name="Nielsen L.P."/>
            <person name="Kjeldsen K.U."/>
            <person name="Boesen T."/>
            <person name="Boggild A."/>
            <person name="Meysman F."/>
            <person name="Geelhoed J."/>
            <person name="Schramm A."/>
        </authorList>
    </citation>
    <scope>NUCLEOTIDE SEQUENCE [LARGE SCALE GENOMIC DNA]</scope>
    <source>
        <strain evidence="2">GS</strain>
    </source>
</reference>
<accession>A0A521G254</accession>
<keyword evidence="1" id="KW-0732">Signal</keyword>
<evidence type="ECO:0000313" key="3">
    <source>
        <dbReference type="Proteomes" id="UP000316238"/>
    </source>
</evidence>
<comment type="caution">
    <text evidence="2">The sequence shown here is derived from an EMBL/GenBank/DDBJ whole genome shotgun (WGS) entry which is preliminary data.</text>
</comment>
<feature type="signal peptide" evidence="1">
    <location>
        <begin position="1"/>
        <end position="23"/>
    </location>
</feature>
<name>A0A521G254_9BACT</name>
<dbReference type="AlphaFoldDB" id="A0A521G254"/>
<gene>
    <name evidence="2" type="ORF">CDV28_11126</name>
</gene>